<organism evidence="2 3">
    <name type="scientific">Flavobacterium faecale</name>
    <dbReference type="NCBI Taxonomy" id="1355330"/>
    <lineage>
        <taxon>Bacteria</taxon>
        <taxon>Pseudomonadati</taxon>
        <taxon>Bacteroidota</taxon>
        <taxon>Flavobacteriia</taxon>
        <taxon>Flavobacteriales</taxon>
        <taxon>Flavobacteriaceae</taxon>
        <taxon>Flavobacterium</taxon>
    </lineage>
</organism>
<dbReference type="EMBL" id="CP020918">
    <property type="protein sequence ID" value="AWG22884.1"/>
    <property type="molecule type" value="Genomic_DNA"/>
</dbReference>
<reference evidence="2 3" key="1">
    <citation type="submission" date="2017-04" db="EMBL/GenBank/DDBJ databases">
        <title>Compelte genome sequence of WV33.</title>
        <authorList>
            <person name="Lee P.C."/>
        </authorList>
    </citation>
    <scope>NUCLEOTIDE SEQUENCE [LARGE SCALE GENOMIC DNA]</scope>
    <source>
        <strain evidence="2 3">WV33</strain>
    </source>
</reference>
<name>A0A2S1LGK1_9FLAO</name>
<dbReference type="KEGG" id="ffa:FFWV33_15800"/>
<sequence length="86" mass="10062">MQYTTEGLVQQRFAKMARYVVNSRLFFARYFILTKRCRSRSSPLLQAAKCQRLETPKTEKNQNMNSNDKVKEGEKETNIKGNTIEP</sequence>
<proteinExistence type="predicted"/>
<feature type="compositionally biased region" description="Basic and acidic residues" evidence="1">
    <location>
        <begin position="68"/>
        <end position="78"/>
    </location>
</feature>
<accession>A0A2S1LGK1</accession>
<feature type="region of interest" description="Disordered" evidence="1">
    <location>
        <begin position="55"/>
        <end position="86"/>
    </location>
</feature>
<evidence type="ECO:0000313" key="2">
    <source>
        <dbReference type="EMBL" id="AWG22884.1"/>
    </source>
</evidence>
<evidence type="ECO:0000313" key="3">
    <source>
        <dbReference type="Proteomes" id="UP000244527"/>
    </source>
</evidence>
<keyword evidence="3" id="KW-1185">Reference proteome</keyword>
<dbReference type="Proteomes" id="UP000244527">
    <property type="component" value="Chromosome"/>
</dbReference>
<gene>
    <name evidence="2" type="ORF">FFWV33_15800</name>
</gene>
<dbReference type="AlphaFoldDB" id="A0A2S1LGK1"/>
<evidence type="ECO:0000256" key="1">
    <source>
        <dbReference type="SAM" id="MobiDB-lite"/>
    </source>
</evidence>
<protein>
    <submittedName>
        <fullName evidence="2">Uncharacterized protein</fullName>
    </submittedName>
</protein>